<dbReference type="EMBL" id="CATNWA010017301">
    <property type="protein sequence ID" value="CAI9599471.1"/>
    <property type="molecule type" value="Genomic_DNA"/>
</dbReference>
<dbReference type="PANTHER" id="PTHR47888:SF1">
    <property type="entry name" value="SERTA DOMAIN-CONTAINING PROTEIN"/>
    <property type="match status" value="1"/>
</dbReference>
<name>A0ABN9FQX5_9NEOB</name>
<sequence length="52" mass="6140">MVKGCYSQSLYYEGLRSYHIVPYTTDDVLYQMGYNGGHMAQHSQLLIYRMKE</sequence>
<comment type="caution">
    <text evidence="1">The sequence shown here is derived from an EMBL/GenBank/DDBJ whole genome shotgun (WGS) entry which is preliminary data.</text>
</comment>
<protein>
    <submittedName>
        <fullName evidence="1">Uncharacterized protein</fullName>
    </submittedName>
</protein>
<keyword evidence="2" id="KW-1185">Reference proteome</keyword>
<dbReference type="Proteomes" id="UP001162483">
    <property type="component" value="Unassembled WGS sequence"/>
</dbReference>
<proteinExistence type="predicted"/>
<dbReference type="Pfam" id="PF15827">
    <property type="entry name" value="UPF0730"/>
    <property type="match status" value="1"/>
</dbReference>
<reference evidence="1" key="1">
    <citation type="submission" date="2023-05" db="EMBL/GenBank/DDBJ databases">
        <authorList>
            <person name="Stuckert A."/>
        </authorList>
    </citation>
    <scope>NUCLEOTIDE SEQUENCE</scope>
</reference>
<dbReference type="PANTHER" id="PTHR47888">
    <property type="entry name" value="UPF0730 PROTEIN ENCODED BY LINC00643-RELATED"/>
    <property type="match status" value="1"/>
</dbReference>
<evidence type="ECO:0000313" key="1">
    <source>
        <dbReference type="EMBL" id="CAI9599471.1"/>
    </source>
</evidence>
<evidence type="ECO:0000313" key="2">
    <source>
        <dbReference type="Proteomes" id="UP001162483"/>
    </source>
</evidence>
<gene>
    <name evidence="1" type="ORF">SPARVUS_LOCUS12589599</name>
</gene>
<organism evidence="1 2">
    <name type="scientific">Staurois parvus</name>
    <dbReference type="NCBI Taxonomy" id="386267"/>
    <lineage>
        <taxon>Eukaryota</taxon>
        <taxon>Metazoa</taxon>
        <taxon>Chordata</taxon>
        <taxon>Craniata</taxon>
        <taxon>Vertebrata</taxon>
        <taxon>Euteleostomi</taxon>
        <taxon>Amphibia</taxon>
        <taxon>Batrachia</taxon>
        <taxon>Anura</taxon>
        <taxon>Neobatrachia</taxon>
        <taxon>Ranoidea</taxon>
        <taxon>Ranidae</taxon>
        <taxon>Staurois</taxon>
    </lineage>
</organism>
<accession>A0ABN9FQX5</accession>